<keyword evidence="8 12" id="KW-0547">Nucleotide-binding</keyword>
<evidence type="ECO:0000256" key="12">
    <source>
        <dbReference type="HAMAP-Rule" id="MF_00234"/>
    </source>
</evidence>
<evidence type="ECO:0000256" key="8">
    <source>
        <dbReference type="ARBA" id="ARBA00022741"/>
    </source>
</evidence>
<dbReference type="Gene3D" id="3.40.50.300">
    <property type="entry name" value="P-loop containing nucleotide triphosphate hydrolases"/>
    <property type="match status" value="1"/>
</dbReference>
<dbReference type="EMBL" id="AE017199">
    <property type="protein sequence ID" value="AAR39005.1"/>
    <property type="molecule type" value="Genomic_DNA"/>
</dbReference>
<dbReference type="STRING" id="228908.NEQ149"/>
<dbReference type="EC" id="2.7.4.3" evidence="4 12"/>
<sequence length="180" mass="20922">MKVVLVTGLPGVGKTTIIKEAMKRINFTYINAGDIVSSFLKMDRDKILDLYIKSPSLYRKMQDILKKAIKKRAKGLTIVDTHLLFYKNNILIPGVTRDFVNNLNVRAVTYIYAPPKLILERRKKDKRKRPEININDLEKWLTLSMNMLIPILFEEKIVKIIENIELEKAVNEFIEFVTSL</sequence>
<dbReference type="Proteomes" id="UP000000578">
    <property type="component" value="Chromosome"/>
</dbReference>
<dbReference type="GO" id="GO:0005524">
    <property type="term" value="F:ATP binding"/>
    <property type="evidence" value="ECO:0007669"/>
    <property type="project" value="UniProtKB-UniRule"/>
</dbReference>
<evidence type="ECO:0000256" key="7">
    <source>
        <dbReference type="ARBA" id="ARBA00022679"/>
    </source>
</evidence>
<keyword evidence="14" id="KW-1185">Reference proteome</keyword>
<keyword evidence="10 12" id="KW-0067">ATP-binding</keyword>
<evidence type="ECO:0000313" key="14">
    <source>
        <dbReference type="Proteomes" id="UP000000578"/>
    </source>
</evidence>
<dbReference type="GO" id="GO:0005737">
    <property type="term" value="C:cytoplasm"/>
    <property type="evidence" value="ECO:0007669"/>
    <property type="project" value="UniProtKB-SubCell"/>
</dbReference>
<dbReference type="Pfam" id="PF13207">
    <property type="entry name" value="AAA_17"/>
    <property type="match status" value="1"/>
</dbReference>
<keyword evidence="9 12" id="KW-0418">Kinase</keyword>
<organism evidence="13 14">
    <name type="scientific">Nanoarchaeum equitans (strain Kin4-M)</name>
    <dbReference type="NCBI Taxonomy" id="228908"/>
    <lineage>
        <taxon>Archaea</taxon>
        <taxon>Nanobdellota</taxon>
        <taxon>Candidatus Nanoarchaeia</taxon>
        <taxon>Nanoarchaeales</taxon>
        <taxon>Nanoarchaeaceae</taxon>
        <taxon>Nanoarchaeum</taxon>
    </lineage>
</organism>
<evidence type="ECO:0000256" key="5">
    <source>
        <dbReference type="ARBA" id="ARBA00019926"/>
    </source>
</evidence>
<evidence type="ECO:0000256" key="6">
    <source>
        <dbReference type="ARBA" id="ARBA00022490"/>
    </source>
</evidence>
<evidence type="ECO:0000256" key="4">
    <source>
        <dbReference type="ARBA" id="ARBA00012955"/>
    </source>
</evidence>
<proteinExistence type="inferred from homology"/>
<dbReference type="SUPFAM" id="SSF52540">
    <property type="entry name" value="P-loop containing nucleoside triphosphate hydrolases"/>
    <property type="match status" value="1"/>
</dbReference>
<gene>
    <name evidence="12" type="primary">adkA</name>
    <name evidence="13" type="ordered locus">NEQ149</name>
</gene>
<dbReference type="HOGENOM" id="CLU_119371_0_0_2"/>
<dbReference type="AlphaFoldDB" id="Q74NA8"/>
<name>Q74NA8_NANEQ</name>
<feature type="binding site" evidence="12">
    <location>
        <begin position="8"/>
        <end position="16"/>
    </location>
    <ligand>
        <name>ATP</name>
        <dbReference type="ChEBI" id="CHEBI:30616"/>
    </ligand>
</feature>
<reference evidence="13 14" key="1">
    <citation type="journal article" date="2003" name="Proc. Natl. Acad. Sci. U.S.A.">
        <title>The genome of Nanoarchaeum equitans: insights into early archaeal evolution and derived parasitism.</title>
        <authorList>
            <person name="Waters E."/>
            <person name="Hohn M.J."/>
            <person name="Ahel I."/>
            <person name="Graham D.E."/>
            <person name="Adams M.D."/>
            <person name="Barnstead M."/>
            <person name="Beeson K.Y."/>
            <person name="Bibbs L."/>
            <person name="Bolanos R."/>
            <person name="Keller M."/>
            <person name="Kretz K."/>
            <person name="Lin X."/>
            <person name="Mathur E."/>
            <person name="Ni J."/>
            <person name="Podar M."/>
            <person name="Richardson T."/>
            <person name="Sutton G.G."/>
            <person name="Simon M."/>
            <person name="Soll D."/>
            <person name="Stetter K.O."/>
            <person name="Short J.M."/>
            <person name="Noordewier M."/>
        </authorList>
    </citation>
    <scope>NUCLEOTIDE SEQUENCE [LARGE SCALE GENOMIC DNA]</scope>
    <source>
        <strain evidence="13 14">Kin4-M</strain>
    </source>
</reference>
<evidence type="ECO:0000256" key="9">
    <source>
        <dbReference type="ARBA" id="ARBA00022777"/>
    </source>
</evidence>
<dbReference type="KEGG" id="neq:NEQ149"/>
<evidence type="ECO:0000256" key="1">
    <source>
        <dbReference type="ARBA" id="ARBA00000582"/>
    </source>
</evidence>
<dbReference type="InterPro" id="IPR027417">
    <property type="entry name" value="P-loop_NTPase"/>
</dbReference>
<comment type="catalytic activity">
    <reaction evidence="1 12">
        <text>AMP + ATP = 2 ADP</text>
        <dbReference type="Rhea" id="RHEA:12973"/>
        <dbReference type="ChEBI" id="CHEBI:30616"/>
        <dbReference type="ChEBI" id="CHEBI:456215"/>
        <dbReference type="ChEBI" id="CHEBI:456216"/>
        <dbReference type="EC" id="2.7.4.3"/>
    </reaction>
</comment>
<dbReference type="HAMAP" id="MF_00234">
    <property type="entry name" value="Adenylate_kinase_AdkA"/>
    <property type="match status" value="1"/>
</dbReference>
<comment type="similarity">
    <text evidence="3 12">Belongs to the archaeal adenylate kinase family.</text>
</comment>
<comment type="subcellular location">
    <subcellularLocation>
        <location evidence="2 12">Cytoplasm</location>
    </subcellularLocation>
</comment>
<evidence type="ECO:0000256" key="11">
    <source>
        <dbReference type="ARBA" id="ARBA00033336"/>
    </source>
</evidence>
<keyword evidence="6 12" id="KW-0963">Cytoplasm</keyword>
<dbReference type="EnsemblBacteria" id="AAR39005">
    <property type="protein sequence ID" value="AAR39005"/>
    <property type="gene ID" value="NEQ149"/>
</dbReference>
<evidence type="ECO:0000256" key="3">
    <source>
        <dbReference type="ARBA" id="ARBA00007088"/>
    </source>
</evidence>
<evidence type="ECO:0000256" key="10">
    <source>
        <dbReference type="ARBA" id="ARBA00022840"/>
    </source>
</evidence>
<dbReference type="InterPro" id="IPR023477">
    <property type="entry name" value="Adenylate_kinase_AdkA"/>
</dbReference>
<evidence type="ECO:0000256" key="2">
    <source>
        <dbReference type="ARBA" id="ARBA00004496"/>
    </source>
</evidence>
<keyword evidence="7 12" id="KW-0808">Transferase</keyword>
<accession>Q74NA8</accession>
<dbReference type="GO" id="GO:0004017">
    <property type="term" value="F:AMP kinase activity"/>
    <property type="evidence" value="ECO:0007669"/>
    <property type="project" value="UniProtKB-UniRule"/>
</dbReference>
<protein>
    <recommendedName>
        <fullName evidence="5 12">Adenylate kinase</fullName>
        <shortName evidence="12">AK</shortName>
        <ecNumber evidence="4 12">2.7.4.3</ecNumber>
    </recommendedName>
    <alternativeName>
        <fullName evidence="11 12">ATP-AMP transphosphorylase</fullName>
    </alternativeName>
</protein>
<evidence type="ECO:0000313" key="13">
    <source>
        <dbReference type="EMBL" id="AAR39005.1"/>
    </source>
</evidence>